<dbReference type="Gene3D" id="2.40.110.10">
    <property type="entry name" value="Butyryl-CoA Dehydrogenase, subunit A, domain 2"/>
    <property type="match status" value="1"/>
</dbReference>
<dbReference type="RefSeq" id="WP_145353187.1">
    <property type="nucleotide sequence ID" value="NZ_CP036262.1"/>
</dbReference>
<gene>
    <name evidence="2" type="ORF">FF011L_39900</name>
</gene>
<evidence type="ECO:0000259" key="1">
    <source>
        <dbReference type="Pfam" id="PF02771"/>
    </source>
</evidence>
<keyword evidence="3" id="KW-1185">Reference proteome</keyword>
<evidence type="ECO:0000313" key="2">
    <source>
        <dbReference type="EMBL" id="QDS95197.1"/>
    </source>
</evidence>
<reference evidence="2 3" key="1">
    <citation type="submission" date="2019-02" db="EMBL/GenBank/DDBJ databases">
        <title>Deep-cultivation of Planctomycetes and their phenomic and genomic characterization uncovers novel biology.</title>
        <authorList>
            <person name="Wiegand S."/>
            <person name="Jogler M."/>
            <person name="Boedeker C."/>
            <person name="Pinto D."/>
            <person name="Vollmers J."/>
            <person name="Rivas-Marin E."/>
            <person name="Kohn T."/>
            <person name="Peeters S.H."/>
            <person name="Heuer A."/>
            <person name="Rast P."/>
            <person name="Oberbeckmann S."/>
            <person name="Bunk B."/>
            <person name="Jeske O."/>
            <person name="Meyerdierks A."/>
            <person name="Storesund J.E."/>
            <person name="Kallscheuer N."/>
            <person name="Luecker S."/>
            <person name="Lage O.M."/>
            <person name="Pohl T."/>
            <person name="Merkel B.J."/>
            <person name="Hornburger P."/>
            <person name="Mueller R.-W."/>
            <person name="Bruemmer F."/>
            <person name="Labrenz M."/>
            <person name="Spormann A.M."/>
            <person name="Op den Camp H."/>
            <person name="Overmann J."/>
            <person name="Amann R."/>
            <person name="Jetten M.S.M."/>
            <person name="Mascher T."/>
            <person name="Medema M.H."/>
            <person name="Devos D.P."/>
            <person name="Kaster A.-K."/>
            <person name="Ovreas L."/>
            <person name="Rohde M."/>
            <person name="Galperin M.Y."/>
            <person name="Jogler C."/>
        </authorList>
    </citation>
    <scope>NUCLEOTIDE SEQUENCE [LARGE SCALE GENOMIC DNA]</scope>
    <source>
        <strain evidence="2 3">FF011L</strain>
    </source>
</reference>
<dbReference type="Pfam" id="PF02771">
    <property type="entry name" value="Acyl-CoA_dh_N"/>
    <property type="match status" value="1"/>
</dbReference>
<dbReference type="InterPro" id="IPR037069">
    <property type="entry name" value="AcylCoA_DH/ox_N_sf"/>
</dbReference>
<dbReference type="InterPro" id="IPR009100">
    <property type="entry name" value="AcylCoA_DH/oxidase_NM_dom_sf"/>
</dbReference>
<organism evidence="2 3">
    <name type="scientific">Roseimaritima multifibrata</name>
    <dbReference type="NCBI Taxonomy" id="1930274"/>
    <lineage>
        <taxon>Bacteria</taxon>
        <taxon>Pseudomonadati</taxon>
        <taxon>Planctomycetota</taxon>
        <taxon>Planctomycetia</taxon>
        <taxon>Pirellulales</taxon>
        <taxon>Pirellulaceae</taxon>
        <taxon>Roseimaritima</taxon>
    </lineage>
</organism>
<evidence type="ECO:0000313" key="3">
    <source>
        <dbReference type="Proteomes" id="UP000320672"/>
    </source>
</evidence>
<proteinExistence type="predicted"/>
<dbReference type="PANTHER" id="PTHR43884:SF12">
    <property type="entry name" value="ISOVALERYL-COA DEHYDROGENASE, MITOCHONDRIAL-RELATED"/>
    <property type="match status" value="1"/>
</dbReference>
<dbReference type="Gene3D" id="1.10.540.10">
    <property type="entry name" value="Acyl-CoA dehydrogenase/oxidase, N-terminal domain"/>
    <property type="match status" value="1"/>
</dbReference>
<feature type="domain" description="Acyl-CoA dehydrogenase/oxidase N-terminal" evidence="1">
    <location>
        <begin position="16"/>
        <end position="112"/>
    </location>
</feature>
<dbReference type="PANTHER" id="PTHR43884">
    <property type="entry name" value="ACYL-COA DEHYDROGENASE"/>
    <property type="match status" value="1"/>
</dbReference>
<sequence>MSALVLSPQSAALDHLCERLARSANDRQTVSDWPAEALQWCADAGVYRWFLPKSVGGLEWDVEDQTRGFLRLAAADLTTTFVITQAIGACRRIAGSPNSSVAEQWLPRLLQGTAHPTVGISHLTTSRQHLREPVLRAEASGSGFRVSGFSPWVTAAPYADLFVVGATLRSGEQLLAAIPADAEGVKPSPGTSLVALSASCTARVDFDNVFAQGEQVLAGPIENVMQGGTGGMTGGIQTSALAIGLAKAAIEFLSVESERREDLQDIAGRMLEDVQQVEATLLSAAAGNPACDLAELRGEANRLVLRATQAALMSAKGAGYVAGHPVGRWCQEALFFLVWSCPQPVAQSHLCELAGLS</sequence>
<dbReference type="GO" id="GO:0050660">
    <property type="term" value="F:flavin adenine dinucleotide binding"/>
    <property type="evidence" value="ECO:0007669"/>
    <property type="project" value="InterPro"/>
</dbReference>
<name>A0A517MK81_9BACT</name>
<dbReference type="InterPro" id="IPR013786">
    <property type="entry name" value="AcylCoA_DH/ox_N"/>
</dbReference>
<dbReference type="KEGG" id="rml:FF011L_39900"/>
<dbReference type="OrthoDB" id="248779at2"/>
<dbReference type="Proteomes" id="UP000320672">
    <property type="component" value="Chromosome"/>
</dbReference>
<protein>
    <recommendedName>
        <fullName evidence="1">Acyl-CoA dehydrogenase/oxidase N-terminal domain-containing protein</fullName>
    </recommendedName>
</protein>
<dbReference type="GO" id="GO:0003995">
    <property type="term" value="F:acyl-CoA dehydrogenase activity"/>
    <property type="evidence" value="ECO:0007669"/>
    <property type="project" value="TreeGrafter"/>
</dbReference>
<dbReference type="AlphaFoldDB" id="A0A517MK81"/>
<dbReference type="SUPFAM" id="SSF56645">
    <property type="entry name" value="Acyl-CoA dehydrogenase NM domain-like"/>
    <property type="match status" value="1"/>
</dbReference>
<dbReference type="EMBL" id="CP036262">
    <property type="protein sequence ID" value="QDS95197.1"/>
    <property type="molecule type" value="Genomic_DNA"/>
</dbReference>
<dbReference type="InterPro" id="IPR046373">
    <property type="entry name" value="Acyl-CoA_Oxase/DH_mid-dom_sf"/>
</dbReference>
<accession>A0A517MK81</accession>